<dbReference type="Proteomes" id="UP000249725">
    <property type="component" value="Unassembled WGS sequence"/>
</dbReference>
<gene>
    <name evidence="1" type="ORF">DJ018_13125</name>
</gene>
<evidence type="ECO:0000313" key="1">
    <source>
        <dbReference type="EMBL" id="RAK52091.1"/>
    </source>
</evidence>
<dbReference type="RefSeq" id="WP_111515415.1">
    <property type="nucleotide sequence ID" value="NZ_QFYR01000003.1"/>
</dbReference>
<dbReference type="AlphaFoldDB" id="A0A328ABR5"/>
<keyword evidence="2" id="KW-1185">Reference proteome</keyword>
<proteinExistence type="predicted"/>
<reference evidence="2" key="1">
    <citation type="submission" date="2018-05" db="EMBL/GenBank/DDBJ databases">
        <authorList>
            <person name="Li X."/>
        </authorList>
    </citation>
    <scope>NUCLEOTIDE SEQUENCE [LARGE SCALE GENOMIC DNA]</scope>
    <source>
        <strain evidence="2">YIM 73061</strain>
    </source>
</reference>
<organism evidence="1 2">
    <name type="scientific">Phenylobacterium deserti</name>
    <dbReference type="NCBI Taxonomy" id="1914756"/>
    <lineage>
        <taxon>Bacteria</taxon>
        <taxon>Pseudomonadati</taxon>
        <taxon>Pseudomonadota</taxon>
        <taxon>Alphaproteobacteria</taxon>
        <taxon>Caulobacterales</taxon>
        <taxon>Caulobacteraceae</taxon>
        <taxon>Phenylobacterium</taxon>
    </lineage>
</organism>
<comment type="caution">
    <text evidence="1">The sequence shown here is derived from an EMBL/GenBank/DDBJ whole genome shotgun (WGS) entry which is preliminary data.</text>
</comment>
<protein>
    <recommendedName>
        <fullName evidence="3">DNA-binding protein</fullName>
    </recommendedName>
</protein>
<dbReference type="OrthoDB" id="7874861at2"/>
<sequence length="65" mass="7373">MSDKLAYTVAEVVARTPWKKTKIYEMMASGELPWRSQHGHRYVMHDDLMAALLRAPVGVESNRAA</sequence>
<evidence type="ECO:0000313" key="2">
    <source>
        <dbReference type="Proteomes" id="UP000249725"/>
    </source>
</evidence>
<dbReference type="EMBL" id="QFYR01000003">
    <property type="protein sequence ID" value="RAK52091.1"/>
    <property type="molecule type" value="Genomic_DNA"/>
</dbReference>
<accession>A0A328ABR5</accession>
<name>A0A328ABR5_9CAUL</name>
<evidence type="ECO:0008006" key="3">
    <source>
        <dbReference type="Google" id="ProtNLM"/>
    </source>
</evidence>